<dbReference type="InterPro" id="IPR018378">
    <property type="entry name" value="C-type_lectin_CS"/>
</dbReference>
<comment type="caution">
    <text evidence="4">The sequence shown here is derived from an EMBL/GenBank/DDBJ whole genome shotgun (WGS) entry which is preliminary data.</text>
</comment>
<dbReference type="InterPro" id="IPR051663">
    <property type="entry name" value="CLec_Tetranectin-domain"/>
</dbReference>
<keyword evidence="2" id="KW-1015">Disulfide bond</keyword>
<dbReference type="CDD" id="cd00037">
    <property type="entry name" value="CLECT"/>
    <property type="match status" value="1"/>
</dbReference>
<accession>A0ABD1CMV4</accession>
<keyword evidence="1" id="KW-0430">Lectin</keyword>
<name>A0ABD1CMV4_CULPP</name>
<dbReference type="Gene3D" id="3.10.100.10">
    <property type="entry name" value="Mannose-Binding Protein A, subunit A"/>
    <property type="match status" value="1"/>
</dbReference>
<dbReference type="PROSITE" id="PS00615">
    <property type="entry name" value="C_TYPE_LECTIN_1"/>
    <property type="match status" value="1"/>
</dbReference>
<dbReference type="Proteomes" id="UP001562425">
    <property type="component" value="Unassembled WGS sequence"/>
</dbReference>
<dbReference type="SMART" id="SM00034">
    <property type="entry name" value="CLECT"/>
    <property type="match status" value="1"/>
</dbReference>
<dbReference type="GO" id="GO:0030246">
    <property type="term" value="F:carbohydrate binding"/>
    <property type="evidence" value="ECO:0007669"/>
    <property type="project" value="UniProtKB-KW"/>
</dbReference>
<evidence type="ECO:0000256" key="2">
    <source>
        <dbReference type="ARBA" id="ARBA00023157"/>
    </source>
</evidence>
<gene>
    <name evidence="4" type="ORF">pipiens_001523</name>
</gene>
<proteinExistence type="predicted"/>
<reference evidence="4 5" key="1">
    <citation type="submission" date="2024-05" db="EMBL/GenBank/DDBJ databases">
        <title>Culex pipiens pipiens assembly and annotation.</title>
        <authorList>
            <person name="Alout H."/>
            <person name="Durand T."/>
        </authorList>
    </citation>
    <scope>NUCLEOTIDE SEQUENCE [LARGE SCALE GENOMIC DNA]</scope>
    <source>
        <strain evidence="4">HA-2024</strain>
        <tissue evidence="4">Whole body</tissue>
    </source>
</reference>
<protein>
    <recommendedName>
        <fullName evidence="3">C-type lectin domain-containing protein</fullName>
    </recommendedName>
</protein>
<dbReference type="EMBL" id="JBEHCU010010814">
    <property type="protein sequence ID" value="KAL1377683.1"/>
    <property type="molecule type" value="Genomic_DNA"/>
</dbReference>
<dbReference type="Pfam" id="PF00059">
    <property type="entry name" value="Lectin_C"/>
    <property type="match status" value="1"/>
</dbReference>
<evidence type="ECO:0000313" key="4">
    <source>
        <dbReference type="EMBL" id="KAL1377683.1"/>
    </source>
</evidence>
<evidence type="ECO:0000313" key="5">
    <source>
        <dbReference type="Proteomes" id="UP001562425"/>
    </source>
</evidence>
<dbReference type="InterPro" id="IPR016187">
    <property type="entry name" value="CTDL_fold"/>
</dbReference>
<sequence>MHRTLKISPHLKLGKFRKQTFSSVKMLAKLTSLIFVVAFASANSSLEEPTLDVAVPYAAEALPNDSWTFSVQCFPKRFIVFNHVEVSFFKAWHLCESYGFELATVKSPSEDVQLKMAIEEADPKQGGPWWVAGTDLGLEGHFVWLTTGKPIGYQTGYRNFGPGEPNNQNGTEHCVEVGHPNGTFWNDKNCDVKRRFICETREPLPLGC</sequence>
<dbReference type="InterPro" id="IPR016186">
    <property type="entry name" value="C-type_lectin-like/link_sf"/>
</dbReference>
<dbReference type="AlphaFoldDB" id="A0ABD1CMV4"/>
<dbReference type="PANTHER" id="PTHR22799">
    <property type="entry name" value="TETRANECTIN-RELATED"/>
    <property type="match status" value="1"/>
</dbReference>
<evidence type="ECO:0000259" key="3">
    <source>
        <dbReference type="PROSITE" id="PS50041"/>
    </source>
</evidence>
<dbReference type="PROSITE" id="PS50041">
    <property type="entry name" value="C_TYPE_LECTIN_2"/>
    <property type="match status" value="1"/>
</dbReference>
<organism evidence="4 5">
    <name type="scientific">Culex pipiens pipiens</name>
    <name type="common">Northern house mosquito</name>
    <dbReference type="NCBI Taxonomy" id="38569"/>
    <lineage>
        <taxon>Eukaryota</taxon>
        <taxon>Metazoa</taxon>
        <taxon>Ecdysozoa</taxon>
        <taxon>Arthropoda</taxon>
        <taxon>Hexapoda</taxon>
        <taxon>Insecta</taxon>
        <taxon>Pterygota</taxon>
        <taxon>Neoptera</taxon>
        <taxon>Endopterygota</taxon>
        <taxon>Diptera</taxon>
        <taxon>Nematocera</taxon>
        <taxon>Culicoidea</taxon>
        <taxon>Culicidae</taxon>
        <taxon>Culicinae</taxon>
        <taxon>Culicini</taxon>
        <taxon>Culex</taxon>
        <taxon>Culex</taxon>
    </lineage>
</organism>
<keyword evidence="5" id="KW-1185">Reference proteome</keyword>
<evidence type="ECO:0000256" key="1">
    <source>
        <dbReference type="ARBA" id="ARBA00022734"/>
    </source>
</evidence>
<feature type="domain" description="C-type lectin" evidence="3">
    <location>
        <begin position="74"/>
        <end position="199"/>
    </location>
</feature>
<dbReference type="SUPFAM" id="SSF56436">
    <property type="entry name" value="C-type lectin-like"/>
    <property type="match status" value="1"/>
</dbReference>
<dbReference type="PANTHER" id="PTHR22799:SF6">
    <property type="entry name" value="C-TYPE LECTIN DOMAIN FAMILY 4 MEMBER M-LIKE"/>
    <property type="match status" value="1"/>
</dbReference>
<dbReference type="InterPro" id="IPR001304">
    <property type="entry name" value="C-type_lectin-like"/>
</dbReference>